<name>A0A1H6CPU2_9SPHI</name>
<accession>A0A1H6CPU2</accession>
<evidence type="ECO:0000313" key="6">
    <source>
        <dbReference type="Proteomes" id="UP000236731"/>
    </source>
</evidence>
<organism evidence="5 6">
    <name type="scientific">Sphingobacterium lactis</name>
    <dbReference type="NCBI Taxonomy" id="797291"/>
    <lineage>
        <taxon>Bacteria</taxon>
        <taxon>Pseudomonadati</taxon>
        <taxon>Bacteroidota</taxon>
        <taxon>Sphingobacteriia</taxon>
        <taxon>Sphingobacteriales</taxon>
        <taxon>Sphingobacteriaceae</taxon>
        <taxon>Sphingobacterium</taxon>
    </lineage>
</organism>
<evidence type="ECO:0000313" key="5">
    <source>
        <dbReference type="EMBL" id="SEG75002.1"/>
    </source>
</evidence>
<evidence type="ECO:0000259" key="4">
    <source>
        <dbReference type="PROSITE" id="PS51165"/>
    </source>
</evidence>
<evidence type="ECO:0000256" key="2">
    <source>
        <dbReference type="ARBA" id="ARBA00022679"/>
    </source>
</evidence>
<dbReference type="InterPro" id="IPR004114">
    <property type="entry name" value="THUMP_dom"/>
</dbReference>
<feature type="domain" description="THUMP" evidence="4">
    <location>
        <begin position="50"/>
        <end position="161"/>
    </location>
</feature>
<dbReference type="Gene3D" id="3.30.2130.30">
    <property type="match status" value="1"/>
</dbReference>
<dbReference type="SUPFAM" id="SSF53335">
    <property type="entry name" value="S-adenosyl-L-methionine-dependent methyltransferases"/>
    <property type="match status" value="1"/>
</dbReference>
<dbReference type="SMART" id="SM00981">
    <property type="entry name" value="THUMP"/>
    <property type="match status" value="1"/>
</dbReference>
<dbReference type="PANTHER" id="PTHR47313">
    <property type="entry name" value="RIBOSOMAL RNA LARGE SUBUNIT METHYLTRANSFERASE K/L"/>
    <property type="match status" value="1"/>
</dbReference>
<dbReference type="InterPro" id="IPR054170">
    <property type="entry name" value="RlmL_1st"/>
</dbReference>
<dbReference type="PANTHER" id="PTHR47313:SF1">
    <property type="entry name" value="RIBOSOMAL RNA LARGE SUBUNIT METHYLTRANSFERASE K_L"/>
    <property type="match status" value="1"/>
</dbReference>
<dbReference type="AlphaFoldDB" id="A0A1H6CPU2"/>
<sequence>MAEVFNKKSKVIVTCNRRLSPFLEQEITELGYEIKRTFNTGVELYASVNECIKLNLNLRTASQVLYELKSFRANNATDLYKQLVTIAWEDLLPFDGYFSVTSNVHNETITTPLFANVKVKDAIVDRIKEKKGMRPNSGPDLNRAVIHLHWIDDRAEIFLDTSGETLAKHGYRKHPGKAPMLEALATATILATKWDGKTPFVNPMCGSGTLAIEAALMAQHRKPGLQRMNYSFMHFIGYDEEVFFEQRRQLKDITDKSNLPHIIASDISSEAVEIARMNAQTAGVEHLIEFEVCDFADTTIPEGDGVIMFNPEYGERLGVHSKLELTYARIGDFMKKSCKGYRGYVFTGNPELAKKIGLKASRRFEFFNGKLDCRLLQYELYDGSKDR</sequence>
<dbReference type="Gene3D" id="3.40.50.150">
    <property type="entry name" value="Vaccinia Virus protein VP39"/>
    <property type="match status" value="1"/>
</dbReference>
<dbReference type="InterPro" id="IPR029063">
    <property type="entry name" value="SAM-dependent_MTases_sf"/>
</dbReference>
<dbReference type="PROSITE" id="PS51165">
    <property type="entry name" value="THUMP"/>
    <property type="match status" value="1"/>
</dbReference>
<evidence type="ECO:0000256" key="3">
    <source>
        <dbReference type="PROSITE-ProRule" id="PRU00529"/>
    </source>
</evidence>
<dbReference type="Pfam" id="PF01170">
    <property type="entry name" value="UPF0020"/>
    <property type="match status" value="1"/>
</dbReference>
<dbReference type="OrthoDB" id="9809404at2"/>
<reference evidence="6" key="1">
    <citation type="submission" date="2016-10" db="EMBL/GenBank/DDBJ databases">
        <authorList>
            <person name="Varghese N."/>
            <person name="Submissions S."/>
        </authorList>
    </citation>
    <scope>NUCLEOTIDE SEQUENCE [LARGE SCALE GENOMIC DNA]</scope>
    <source>
        <strain evidence="6">DSM 22361</strain>
    </source>
</reference>
<dbReference type="Proteomes" id="UP000236731">
    <property type="component" value="Unassembled WGS sequence"/>
</dbReference>
<dbReference type="Pfam" id="PF02926">
    <property type="entry name" value="THUMP"/>
    <property type="match status" value="1"/>
</dbReference>
<evidence type="ECO:0000256" key="1">
    <source>
        <dbReference type="ARBA" id="ARBA00022603"/>
    </source>
</evidence>
<dbReference type="GO" id="GO:0003723">
    <property type="term" value="F:RNA binding"/>
    <property type="evidence" value="ECO:0007669"/>
    <property type="project" value="UniProtKB-UniRule"/>
</dbReference>
<dbReference type="CDD" id="cd11715">
    <property type="entry name" value="THUMP_AdoMetMT"/>
    <property type="match status" value="1"/>
</dbReference>
<proteinExistence type="predicted"/>
<dbReference type="EMBL" id="FNUT01000018">
    <property type="protein sequence ID" value="SEG75002.1"/>
    <property type="molecule type" value="Genomic_DNA"/>
</dbReference>
<protein>
    <submittedName>
        <fullName evidence="5">Putative N6-adenine-specific DNA methylase</fullName>
    </submittedName>
</protein>
<dbReference type="GO" id="GO:0008990">
    <property type="term" value="F:rRNA (guanine-N2-)-methyltransferase activity"/>
    <property type="evidence" value="ECO:0007669"/>
    <property type="project" value="TreeGrafter"/>
</dbReference>
<keyword evidence="1 5" id="KW-0489">Methyltransferase</keyword>
<dbReference type="InterPro" id="IPR000241">
    <property type="entry name" value="RlmKL-like_Mtase"/>
</dbReference>
<dbReference type="Pfam" id="PF22020">
    <property type="entry name" value="RlmL_1st"/>
    <property type="match status" value="1"/>
</dbReference>
<dbReference type="RefSeq" id="WP_103907945.1">
    <property type="nucleotide sequence ID" value="NZ_CP049246.1"/>
</dbReference>
<keyword evidence="2" id="KW-0808">Transferase</keyword>
<keyword evidence="3" id="KW-0694">RNA-binding</keyword>
<dbReference type="GO" id="GO:0070043">
    <property type="term" value="F:rRNA (guanine-N7-)-methyltransferase activity"/>
    <property type="evidence" value="ECO:0007669"/>
    <property type="project" value="TreeGrafter"/>
</dbReference>
<gene>
    <name evidence="5" type="ORF">SAMN05421877_11825</name>
</gene>
<keyword evidence="6" id="KW-1185">Reference proteome</keyword>